<sequence length="542" mass="61686">MNKIIDRTRQFILAKQTSMFSSAMMLSVMIVISRLFGFFRYRTLSGLFTKEELDIFFASFRLPDLVFEILITGALTSTIIPIFIKYQGNKEELNVNISSIINLILIVMGGLIVILYLSMGFIVPLITPGFDNQKIEAVILYSQFLLLGQLPFLIIGNFLTGIGQANKMFFLSALAPILYNLAIIISAIFFSSRFYLLAPIFGVMIGAVLFLLVQLPVLSGSNFSYSFILKKTSGMLDFFRIVVPRALTVVFAQIDATIDLILTTLLGAGSYTIFYFAQHLQLLPVSVIGVAFGQASLPYLTEVYQDKKFEEFKKIVVDSVLNLFFFTIPITSFFIFARTPLVRLFFGGQKFDWEATVATAITLSFFSFSLPFHTIYYFITRCFYAFLDTKTPFFVSMGTIGINTILSLVVVLIFKLPVWYLAGSFSLAMILNVTVLFLILAKKIDGLDFRLLVVESIKMVLATLISSVIVYYSMKFMDELIFNTSYTINVFFLLLVGGLMYLILYLFLSWLLDVREIYLVGKLFMKAREYRKKIIEFYTIYE</sequence>
<reference evidence="10 11" key="1">
    <citation type="journal article" date="2016" name="Nat. Commun.">
        <title>Thousands of microbial genomes shed light on interconnected biogeochemical processes in an aquifer system.</title>
        <authorList>
            <person name="Anantharaman K."/>
            <person name="Brown C.T."/>
            <person name="Hug L.A."/>
            <person name="Sharon I."/>
            <person name="Castelle C.J."/>
            <person name="Probst A.J."/>
            <person name="Thomas B.C."/>
            <person name="Singh A."/>
            <person name="Wilkins M.J."/>
            <person name="Karaoz U."/>
            <person name="Brodie E.L."/>
            <person name="Williams K.H."/>
            <person name="Hubbard S.S."/>
            <person name="Banfield J.F."/>
        </authorList>
    </citation>
    <scope>NUCLEOTIDE SEQUENCE [LARGE SCALE GENOMIC DNA]</scope>
</reference>
<dbReference type="PIRSF" id="PIRSF002869">
    <property type="entry name" value="MviN"/>
    <property type="match status" value="1"/>
</dbReference>
<dbReference type="GO" id="GO:0034204">
    <property type="term" value="P:lipid translocation"/>
    <property type="evidence" value="ECO:0007669"/>
    <property type="project" value="TreeGrafter"/>
</dbReference>
<protein>
    <recommendedName>
        <fullName evidence="8">Lipid II flippase</fullName>
    </recommendedName>
</protein>
<keyword evidence="4 8" id="KW-0133">Cell shape</keyword>
<dbReference type="PANTHER" id="PTHR47019:SF1">
    <property type="entry name" value="LIPID II FLIPPASE MURJ"/>
    <property type="match status" value="1"/>
</dbReference>
<dbReference type="GO" id="GO:0015648">
    <property type="term" value="F:lipid-linked peptidoglycan transporter activity"/>
    <property type="evidence" value="ECO:0007669"/>
    <property type="project" value="UniProtKB-UniRule"/>
</dbReference>
<feature type="transmembrane region" description="Helical" evidence="9">
    <location>
        <begin position="315"/>
        <end position="337"/>
    </location>
</feature>
<dbReference type="CDD" id="cd13123">
    <property type="entry name" value="MATE_MurJ_like"/>
    <property type="match status" value="1"/>
</dbReference>
<keyword evidence="6 9" id="KW-1133">Transmembrane helix</keyword>
<keyword evidence="7 8" id="KW-0472">Membrane</keyword>
<name>A0A1F7H0Q6_9BACT</name>
<dbReference type="GO" id="GO:0005886">
    <property type="term" value="C:plasma membrane"/>
    <property type="evidence" value="ECO:0007669"/>
    <property type="project" value="UniProtKB-SubCell"/>
</dbReference>
<dbReference type="AlphaFoldDB" id="A0A1F7H0Q6"/>
<feature type="transmembrane region" description="Helical" evidence="9">
    <location>
        <begin position="20"/>
        <end position="39"/>
    </location>
</feature>
<keyword evidence="3 9" id="KW-0812">Transmembrane</keyword>
<keyword evidence="2 8" id="KW-1003">Cell membrane</keyword>
<evidence type="ECO:0000256" key="3">
    <source>
        <dbReference type="ARBA" id="ARBA00022692"/>
    </source>
</evidence>
<evidence type="ECO:0000256" key="1">
    <source>
        <dbReference type="ARBA" id="ARBA00004651"/>
    </source>
</evidence>
<comment type="similarity">
    <text evidence="8">Belongs to the MurJ/MviN family.</text>
</comment>
<evidence type="ECO:0000256" key="7">
    <source>
        <dbReference type="ARBA" id="ARBA00023136"/>
    </source>
</evidence>
<feature type="transmembrane region" description="Helical" evidence="9">
    <location>
        <begin position="196"/>
        <end position="218"/>
    </location>
</feature>
<keyword evidence="8" id="KW-0961">Cell wall biogenesis/degradation</keyword>
<comment type="subcellular location">
    <subcellularLocation>
        <location evidence="1">Cell membrane</location>
        <topology evidence="1">Multi-pass membrane protein</topology>
    </subcellularLocation>
</comment>
<feature type="transmembrane region" description="Helical" evidence="9">
    <location>
        <begin position="168"/>
        <end position="190"/>
    </location>
</feature>
<feature type="transmembrane region" description="Helical" evidence="9">
    <location>
        <begin position="104"/>
        <end position="126"/>
    </location>
</feature>
<accession>A0A1F7H0Q6</accession>
<evidence type="ECO:0000256" key="4">
    <source>
        <dbReference type="ARBA" id="ARBA00022960"/>
    </source>
</evidence>
<dbReference type="GO" id="GO:0008360">
    <property type="term" value="P:regulation of cell shape"/>
    <property type="evidence" value="ECO:0007669"/>
    <property type="project" value="UniProtKB-UniRule"/>
</dbReference>
<evidence type="ECO:0000256" key="5">
    <source>
        <dbReference type="ARBA" id="ARBA00022984"/>
    </source>
</evidence>
<proteinExistence type="inferred from homology"/>
<dbReference type="Proteomes" id="UP000177913">
    <property type="component" value="Unassembled WGS sequence"/>
</dbReference>
<dbReference type="Pfam" id="PF03023">
    <property type="entry name" value="MurJ"/>
    <property type="match status" value="1"/>
</dbReference>
<evidence type="ECO:0000313" key="11">
    <source>
        <dbReference type="Proteomes" id="UP000177913"/>
    </source>
</evidence>
<evidence type="ECO:0000313" key="10">
    <source>
        <dbReference type="EMBL" id="OGK24839.1"/>
    </source>
</evidence>
<feature type="transmembrane region" description="Helical" evidence="9">
    <location>
        <begin position="357"/>
        <end position="379"/>
    </location>
</feature>
<feature type="transmembrane region" description="Helical" evidence="9">
    <location>
        <begin position="452"/>
        <end position="474"/>
    </location>
</feature>
<feature type="transmembrane region" description="Helical" evidence="9">
    <location>
        <begin position="238"/>
        <end position="254"/>
    </location>
</feature>
<keyword evidence="8" id="KW-0813">Transport</keyword>
<comment type="caution">
    <text evidence="10">The sequence shown here is derived from an EMBL/GenBank/DDBJ whole genome shotgun (WGS) entry which is preliminary data.</text>
</comment>
<evidence type="ECO:0000256" key="6">
    <source>
        <dbReference type="ARBA" id="ARBA00022989"/>
    </source>
</evidence>
<feature type="transmembrane region" description="Helical" evidence="9">
    <location>
        <begin position="138"/>
        <end position="156"/>
    </location>
</feature>
<dbReference type="PANTHER" id="PTHR47019">
    <property type="entry name" value="LIPID II FLIPPASE MURJ"/>
    <property type="match status" value="1"/>
</dbReference>
<feature type="transmembrane region" description="Helical" evidence="9">
    <location>
        <begin position="65"/>
        <end position="84"/>
    </location>
</feature>
<dbReference type="GO" id="GO:0071555">
    <property type="term" value="P:cell wall organization"/>
    <property type="evidence" value="ECO:0007669"/>
    <property type="project" value="UniProtKB-UniRule"/>
</dbReference>
<evidence type="ECO:0000256" key="9">
    <source>
        <dbReference type="SAM" id="Phobius"/>
    </source>
</evidence>
<comment type="function">
    <text evidence="8">Involved in peptidoglycan biosynthesis. Transports lipid-linked peptidoglycan precursors from the inner to the outer leaflet of the cytoplasmic membrane.</text>
</comment>
<gene>
    <name evidence="10" type="ORF">A3C25_03945</name>
</gene>
<feature type="transmembrane region" description="Helical" evidence="9">
    <location>
        <begin position="486"/>
        <end position="512"/>
    </location>
</feature>
<keyword evidence="5 8" id="KW-0573">Peptidoglycan synthesis</keyword>
<dbReference type="InterPro" id="IPR004268">
    <property type="entry name" value="MurJ"/>
</dbReference>
<dbReference type="GO" id="GO:0009252">
    <property type="term" value="P:peptidoglycan biosynthetic process"/>
    <property type="evidence" value="ECO:0007669"/>
    <property type="project" value="UniProtKB-UniRule"/>
</dbReference>
<dbReference type="PRINTS" id="PR01806">
    <property type="entry name" value="VIRFACTRMVIN"/>
</dbReference>
<dbReference type="EMBL" id="MFZO01000027">
    <property type="protein sequence ID" value="OGK24839.1"/>
    <property type="molecule type" value="Genomic_DNA"/>
</dbReference>
<feature type="transmembrane region" description="Helical" evidence="9">
    <location>
        <begin position="420"/>
        <end position="440"/>
    </location>
</feature>
<organism evidence="10 11">
    <name type="scientific">Candidatus Roizmanbacteria bacterium RIFCSPHIGHO2_02_FULL_38_11</name>
    <dbReference type="NCBI Taxonomy" id="1802039"/>
    <lineage>
        <taxon>Bacteria</taxon>
        <taxon>Candidatus Roizmaniibacteriota</taxon>
    </lineage>
</organism>
<dbReference type="InterPro" id="IPR051050">
    <property type="entry name" value="Lipid_II_flippase_MurJ/MviN"/>
</dbReference>
<feature type="transmembrane region" description="Helical" evidence="9">
    <location>
        <begin position="391"/>
        <end position="414"/>
    </location>
</feature>
<evidence type="ECO:0000256" key="8">
    <source>
        <dbReference type="PIRNR" id="PIRNR002869"/>
    </source>
</evidence>
<evidence type="ECO:0000256" key="2">
    <source>
        <dbReference type="ARBA" id="ARBA00022475"/>
    </source>
</evidence>